<accession>A0A8W8MS33</accession>
<evidence type="ECO:0000313" key="2">
    <source>
        <dbReference type="EnsemblMetazoa" id="G34196.1:cds"/>
    </source>
</evidence>
<dbReference type="EnsemblMetazoa" id="G34196.1">
    <property type="protein sequence ID" value="G34196.1:cds"/>
    <property type="gene ID" value="G34196"/>
</dbReference>
<keyword evidence="1" id="KW-0472">Membrane</keyword>
<evidence type="ECO:0000256" key="1">
    <source>
        <dbReference type="SAM" id="Phobius"/>
    </source>
</evidence>
<organism evidence="2 3">
    <name type="scientific">Magallana gigas</name>
    <name type="common">Pacific oyster</name>
    <name type="synonym">Crassostrea gigas</name>
    <dbReference type="NCBI Taxonomy" id="29159"/>
    <lineage>
        <taxon>Eukaryota</taxon>
        <taxon>Metazoa</taxon>
        <taxon>Spiralia</taxon>
        <taxon>Lophotrochozoa</taxon>
        <taxon>Mollusca</taxon>
        <taxon>Bivalvia</taxon>
        <taxon>Autobranchia</taxon>
        <taxon>Pteriomorphia</taxon>
        <taxon>Ostreida</taxon>
        <taxon>Ostreoidea</taxon>
        <taxon>Ostreidae</taxon>
        <taxon>Magallana</taxon>
    </lineage>
</organism>
<dbReference type="AlphaFoldDB" id="A0A8W8MS33"/>
<keyword evidence="1" id="KW-0812">Transmembrane</keyword>
<keyword evidence="3" id="KW-1185">Reference proteome</keyword>
<name>A0A8W8MS33_MAGGI</name>
<evidence type="ECO:0000313" key="3">
    <source>
        <dbReference type="Proteomes" id="UP000005408"/>
    </source>
</evidence>
<feature type="transmembrane region" description="Helical" evidence="1">
    <location>
        <begin position="162"/>
        <end position="183"/>
    </location>
</feature>
<dbReference type="Proteomes" id="UP000005408">
    <property type="component" value="Unassembled WGS sequence"/>
</dbReference>
<sequence length="221" mass="25421">MELLKYVHQANRLLERFVLNLTLEEIEYSGMITHNVKNVQKSTILVMLLDTSCPFSDKVETVDSCPQTAVEWKEATARKSCKNILHNCSSLEYHCVINAWQNETIEVCAPKVLIVGKVCAEFNFGGNRIQRNHNATCEKCPVAYNSSNAFMYTECYEYVERIVIGLSVTVVIVLIISSVLLLIRRRRRRHKETRDIHVCSAVKRHLQEDHRSEDHLLTADD</sequence>
<reference evidence="2" key="1">
    <citation type="submission" date="2022-08" db="UniProtKB">
        <authorList>
            <consortium name="EnsemblMetazoa"/>
        </authorList>
    </citation>
    <scope>IDENTIFICATION</scope>
    <source>
        <strain evidence="2">05x7-T-G4-1.051#20</strain>
    </source>
</reference>
<protein>
    <submittedName>
        <fullName evidence="2">Uncharacterized protein</fullName>
    </submittedName>
</protein>
<keyword evidence="1" id="KW-1133">Transmembrane helix</keyword>
<proteinExistence type="predicted"/>